<comment type="caution">
    <text evidence="1">The sequence shown here is derived from an EMBL/GenBank/DDBJ whole genome shotgun (WGS) entry which is preliminary data.</text>
</comment>
<dbReference type="Proteomes" id="UP000766904">
    <property type="component" value="Unassembled WGS sequence"/>
</dbReference>
<accession>A0A8J8TQZ4</accession>
<evidence type="ECO:0000313" key="1">
    <source>
        <dbReference type="EMBL" id="TYL37027.1"/>
    </source>
</evidence>
<proteinExistence type="predicted"/>
<name>A0A8J8TQZ4_9EURY</name>
<organism evidence="1 2">
    <name type="scientific">Natronococcus pandeyae</name>
    <dbReference type="NCBI Taxonomy" id="2055836"/>
    <lineage>
        <taxon>Archaea</taxon>
        <taxon>Methanobacteriati</taxon>
        <taxon>Methanobacteriota</taxon>
        <taxon>Stenosarchaea group</taxon>
        <taxon>Halobacteria</taxon>
        <taxon>Halobacteriales</taxon>
        <taxon>Natrialbaceae</taxon>
        <taxon>Natronococcus</taxon>
    </lineage>
</organism>
<reference evidence="1" key="1">
    <citation type="submission" date="2017-11" db="EMBL/GenBank/DDBJ databases">
        <authorList>
            <person name="Kajale S.C."/>
            <person name="Sharma A."/>
        </authorList>
    </citation>
    <scope>NUCLEOTIDE SEQUENCE</scope>
    <source>
        <strain evidence="1">LS1_42</strain>
    </source>
</reference>
<dbReference type="AlphaFoldDB" id="A0A8J8TQZ4"/>
<keyword evidence="2" id="KW-1185">Reference proteome</keyword>
<dbReference type="OrthoDB" id="382445at2157"/>
<gene>
    <name evidence="1" type="ORF">CV102_18570</name>
</gene>
<protein>
    <submittedName>
        <fullName evidence="1">Uncharacterized protein</fullName>
    </submittedName>
</protein>
<evidence type="ECO:0000313" key="2">
    <source>
        <dbReference type="Proteomes" id="UP000766904"/>
    </source>
</evidence>
<dbReference type="EMBL" id="PHNJ01000012">
    <property type="protein sequence ID" value="TYL37027.1"/>
    <property type="molecule type" value="Genomic_DNA"/>
</dbReference>
<sequence length="116" mass="12338">MRSGTQIVTVALVIAVCLGGLSATAVADDGETDVEKIGDVDIEIEDNEYHIDGAEITGDGLPSVTIEERTHTVDSLSIQTDGLTVDYGDTTYYVCQLDITVEDVEITLSDISIGEE</sequence>
<dbReference type="RefSeq" id="WP_148859466.1">
    <property type="nucleotide sequence ID" value="NZ_PHNJ01000012.1"/>
</dbReference>